<sequence length="326" mass="35411">MADAFTLGEQWERGVDDHPLLTETLHATEVASLPLCSAGRPTGGGASGYRGFLRSSSAVAGACVAPALFFAVSCAAEALARYRLSRALQWREAARQKRALLDDVRTDFALRVPREMELEPRITGGVNGDVEVWAVKASFAVTTIWLARPRSGWIWSADLRSWKSVHCKDAVCSHGRFAGLEPVPSNVWLLRRLRLRDVMSDPVVGPAGISYEREALRQWLSVRKIDPTTQASLDMGDVYANFSLRGLIARWAAGQSGGGEPEVQAEEEAAQPEGTGEEEAAASAELEGSAVHGLSAEEVERMTRLLEELHLERIRHGTPPSGVAET</sequence>
<dbReference type="EnsemblProtists" id="EOD37522">
    <property type="protein sequence ID" value="EOD37522"/>
    <property type="gene ID" value="EMIHUDRAFT_225396"/>
</dbReference>
<feature type="region of interest" description="Disordered" evidence="1">
    <location>
        <begin position="255"/>
        <end position="295"/>
    </location>
</feature>
<dbReference type="PaxDb" id="2903-EOD37522"/>
<dbReference type="AlphaFoldDB" id="A0A0D3KP37"/>
<name>A0A0D3KP37_EMIH1</name>
<proteinExistence type="predicted"/>
<feature type="domain" description="U-box" evidence="2">
    <location>
        <begin position="195"/>
        <end position="251"/>
    </location>
</feature>
<dbReference type="PANTHER" id="PTHR46573">
    <property type="entry name" value="WD REPEAT, SAM AND U-BOX DOMAIN-CONTAINING PROTEIN 1"/>
    <property type="match status" value="1"/>
</dbReference>
<keyword evidence="4" id="KW-1185">Reference proteome</keyword>
<dbReference type="KEGG" id="ehx:EMIHUDRAFT_225396"/>
<dbReference type="HOGENOM" id="CLU_853747_0_0_1"/>
<dbReference type="Proteomes" id="UP000013827">
    <property type="component" value="Unassembled WGS sequence"/>
</dbReference>
<evidence type="ECO:0000313" key="3">
    <source>
        <dbReference type="EnsemblProtists" id="EOD37522"/>
    </source>
</evidence>
<accession>A0A0D3KP37</accession>
<protein>
    <recommendedName>
        <fullName evidence="2">U-box domain-containing protein</fullName>
    </recommendedName>
</protein>
<dbReference type="GO" id="GO:0016567">
    <property type="term" value="P:protein ubiquitination"/>
    <property type="evidence" value="ECO:0007669"/>
    <property type="project" value="InterPro"/>
</dbReference>
<evidence type="ECO:0000256" key="1">
    <source>
        <dbReference type="SAM" id="MobiDB-lite"/>
    </source>
</evidence>
<reference evidence="3" key="2">
    <citation type="submission" date="2024-10" db="UniProtKB">
        <authorList>
            <consortium name="EnsemblProtists"/>
        </authorList>
    </citation>
    <scope>IDENTIFICATION</scope>
</reference>
<dbReference type="SUPFAM" id="SSF57850">
    <property type="entry name" value="RING/U-box"/>
    <property type="match status" value="1"/>
</dbReference>
<dbReference type="Gene3D" id="3.30.40.10">
    <property type="entry name" value="Zinc/RING finger domain, C3HC4 (zinc finger)"/>
    <property type="match status" value="1"/>
</dbReference>
<reference evidence="4" key="1">
    <citation type="journal article" date="2013" name="Nature">
        <title>Pan genome of the phytoplankton Emiliania underpins its global distribution.</title>
        <authorList>
            <person name="Read B.A."/>
            <person name="Kegel J."/>
            <person name="Klute M.J."/>
            <person name="Kuo A."/>
            <person name="Lefebvre S.C."/>
            <person name="Maumus F."/>
            <person name="Mayer C."/>
            <person name="Miller J."/>
            <person name="Monier A."/>
            <person name="Salamov A."/>
            <person name="Young J."/>
            <person name="Aguilar M."/>
            <person name="Claverie J.M."/>
            <person name="Frickenhaus S."/>
            <person name="Gonzalez K."/>
            <person name="Herman E.K."/>
            <person name="Lin Y.C."/>
            <person name="Napier J."/>
            <person name="Ogata H."/>
            <person name="Sarno A.F."/>
            <person name="Shmutz J."/>
            <person name="Schroeder D."/>
            <person name="de Vargas C."/>
            <person name="Verret F."/>
            <person name="von Dassow P."/>
            <person name="Valentin K."/>
            <person name="Van de Peer Y."/>
            <person name="Wheeler G."/>
            <person name="Dacks J.B."/>
            <person name="Delwiche C.F."/>
            <person name="Dyhrman S.T."/>
            <person name="Glockner G."/>
            <person name="John U."/>
            <person name="Richards T."/>
            <person name="Worden A.Z."/>
            <person name="Zhang X."/>
            <person name="Grigoriev I.V."/>
            <person name="Allen A.E."/>
            <person name="Bidle K."/>
            <person name="Borodovsky M."/>
            <person name="Bowler C."/>
            <person name="Brownlee C."/>
            <person name="Cock J.M."/>
            <person name="Elias M."/>
            <person name="Gladyshev V.N."/>
            <person name="Groth M."/>
            <person name="Guda C."/>
            <person name="Hadaegh A."/>
            <person name="Iglesias-Rodriguez M.D."/>
            <person name="Jenkins J."/>
            <person name="Jones B.M."/>
            <person name="Lawson T."/>
            <person name="Leese F."/>
            <person name="Lindquist E."/>
            <person name="Lobanov A."/>
            <person name="Lomsadze A."/>
            <person name="Malik S.B."/>
            <person name="Marsh M.E."/>
            <person name="Mackinder L."/>
            <person name="Mock T."/>
            <person name="Mueller-Roeber B."/>
            <person name="Pagarete A."/>
            <person name="Parker M."/>
            <person name="Probert I."/>
            <person name="Quesneville H."/>
            <person name="Raines C."/>
            <person name="Rensing S.A."/>
            <person name="Riano-Pachon D.M."/>
            <person name="Richier S."/>
            <person name="Rokitta S."/>
            <person name="Shiraiwa Y."/>
            <person name="Soanes D.M."/>
            <person name="van der Giezen M."/>
            <person name="Wahlund T.M."/>
            <person name="Williams B."/>
            <person name="Wilson W."/>
            <person name="Wolfe G."/>
            <person name="Wurch L.L."/>
        </authorList>
    </citation>
    <scope>NUCLEOTIDE SEQUENCE</scope>
</reference>
<dbReference type="SMART" id="SM00504">
    <property type="entry name" value="Ubox"/>
    <property type="match status" value="1"/>
</dbReference>
<dbReference type="GeneID" id="17282792"/>
<dbReference type="GO" id="GO:0004842">
    <property type="term" value="F:ubiquitin-protein transferase activity"/>
    <property type="evidence" value="ECO:0007669"/>
    <property type="project" value="InterPro"/>
</dbReference>
<organism evidence="3 4">
    <name type="scientific">Emiliania huxleyi (strain CCMP1516)</name>
    <dbReference type="NCBI Taxonomy" id="280463"/>
    <lineage>
        <taxon>Eukaryota</taxon>
        <taxon>Haptista</taxon>
        <taxon>Haptophyta</taxon>
        <taxon>Prymnesiophyceae</taxon>
        <taxon>Isochrysidales</taxon>
        <taxon>Noelaerhabdaceae</taxon>
        <taxon>Emiliania</taxon>
    </lineage>
</organism>
<dbReference type="RefSeq" id="XP_005789951.1">
    <property type="nucleotide sequence ID" value="XM_005789894.1"/>
</dbReference>
<dbReference type="InterPro" id="IPR003613">
    <property type="entry name" value="Ubox_domain"/>
</dbReference>
<dbReference type="InterPro" id="IPR052085">
    <property type="entry name" value="WD-SAM-U-box"/>
</dbReference>
<evidence type="ECO:0000259" key="2">
    <source>
        <dbReference type="SMART" id="SM00504"/>
    </source>
</evidence>
<dbReference type="Pfam" id="PF04564">
    <property type="entry name" value="U-box"/>
    <property type="match status" value="1"/>
</dbReference>
<feature type="compositionally biased region" description="Low complexity" evidence="1">
    <location>
        <begin position="281"/>
        <end position="291"/>
    </location>
</feature>
<dbReference type="InterPro" id="IPR013083">
    <property type="entry name" value="Znf_RING/FYVE/PHD"/>
</dbReference>
<evidence type="ECO:0000313" key="4">
    <source>
        <dbReference type="Proteomes" id="UP000013827"/>
    </source>
</evidence>
<feature type="compositionally biased region" description="Acidic residues" evidence="1">
    <location>
        <begin position="263"/>
        <end position="280"/>
    </location>
</feature>
<dbReference type="PANTHER" id="PTHR46573:SF1">
    <property type="entry name" value="WD REPEAT, SAM AND U-BOX DOMAIN-CONTAINING PROTEIN 1"/>
    <property type="match status" value="1"/>
</dbReference>